<accession>A0AAU8CIS8</accession>
<protein>
    <submittedName>
        <fullName evidence="1">Uncharacterized protein</fullName>
    </submittedName>
</protein>
<gene>
    <name evidence="1" type="ORF">ABVK50_15075</name>
</gene>
<name>A0AAU8CIS8_9HYPH</name>
<reference evidence="1" key="1">
    <citation type="submission" date="2024-06" db="EMBL/GenBank/DDBJ databases">
        <title>Mesorhizobium karijinii sp. nov., a symbiont of the iconic Swainsona formosa from arid Australia.</title>
        <authorList>
            <person name="Hill Y.J."/>
            <person name="Watkin E.L.J."/>
            <person name="O'Hara G.W."/>
            <person name="Terpolilli J."/>
            <person name="Tye M.L."/>
            <person name="Kohlmeier M.G."/>
        </authorList>
    </citation>
    <scope>NUCLEOTIDE SEQUENCE</scope>
    <source>
        <strain evidence="1">WSM2240</strain>
    </source>
</reference>
<evidence type="ECO:0000313" key="1">
    <source>
        <dbReference type="EMBL" id="XCG46640.1"/>
    </source>
</evidence>
<dbReference type="RefSeq" id="WP_353640792.1">
    <property type="nucleotide sequence ID" value="NZ_CP159253.1"/>
</dbReference>
<sequence length="58" mass="6969">MIETRLKNYWTAIRRLRMAPDRQKELDGPFKLAVSLEKDPRLRAMMVNIYNKEHQQPA</sequence>
<organism evidence="1">
    <name type="scientific">Mesorhizobium sp. WSM2240</name>
    <dbReference type="NCBI Taxonomy" id="3228851"/>
    <lineage>
        <taxon>Bacteria</taxon>
        <taxon>Pseudomonadati</taxon>
        <taxon>Pseudomonadota</taxon>
        <taxon>Alphaproteobacteria</taxon>
        <taxon>Hyphomicrobiales</taxon>
        <taxon>Phyllobacteriaceae</taxon>
        <taxon>Mesorhizobium</taxon>
    </lineage>
</organism>
<proteinExistence type="predicted"/>
<dbReference type="EMBL" id="CP159253">
    <property type="protein sequence ID" value="XCG46640.1"/>
    <property type="molecule type" value="Genomic_DNA"/>
</dbReference>
<dbReference type="AlphaFoldDB" id="A0AAU8CIS8"/>